<evidence type="ECO:0000256" key="3">
    <source>
        <dbReference type="ARBA" id="ARBA00022670"/>
    </source>
</evidence>
<evidence type="ECO:0000256" key="5">
    <source>
        <dbReference type="ARBA" id="ARBA00022825"/>
    </source>
</evidence>
<name>A0A953JDZ1_9BACT</name>
<dbReference type="PANTHER" id="PTHR10381:SF70">
    <property type="entry name" value="ATP-DEPENDENT CLP PROTEASE PROTEOLYTIC SUBUNIT"/>
    <property type="match status" value="1"/>
</dbReference>
<comment type="similarity">
    <text evidence="1 6">Belongs to the peptidase S14 family.</text>
</comment>
<dbReference type="SUPFAM" id="SSF52096">
    <property type="entry name" value="ClpP/crotonase"/>
    <property type="match status" value="1"/>
</dbReference>
<dbReference type="CDD" id="cd07016">
    <property type="entry name" value="S14_ClpP_1"/>
    <property type="match status" value="1"/>
</dbReference>
<keyword evidence="2" id="KW-0963">Cytoplasm</keyword>
<gene>
    <name evidence="7" type="ORF">K8I29_14400</name>
</gene>
<proteinExistence type="inferred from homology"/>
<dbReference type="Proteomes" id="UP000705867">
    <property type="component" value="Unassembled WGS sequence"/>
</dbReference>
<keyword evidence="4" id="KW-0378">Hydrolase</keyword>
<dbReference type="Gene3D" id="3.90.226.10">
    <property type="entry name" value="2-enoyl-CoA Hydratase, Chain A, domain 1"/>
    <property type="match status" value="1"/>
</dbReference>
<keyword evidence="5" id="KW-0720">Serine protease</keyword>
<accession>A0A953JDZ1</accession>
<dbReference type="InterPro" id="IPR023562">
    <property type="entry name" value="ClpP/TepA"/>
</dbReference>
<dbReference type="GO" id="GO:0004252">
    <property type="term" value="F:serine-type endopeptidase activity"/>
    <property type="evidence" value="ECO:0007669"/>
    <property type="project" value="InterPro"/>
</dbReference>
<evidence type="ECO:0000313" key="7">
    <source>
        <dbReference type="EMBL" id="MBZ0157385.1"/>
    </source>
</evidence>
<organism evidence="7 8">
    <name type="scientific">Candidatus Nitrobium versatile</name>
    <dbReference type="NCBI Taxonomy" id="2884831"/>
    <lineage>
        <taxon>Bacteria</taxon>
        <taxon>Pseudomonadati</taxon>
        <taxon>Nitrospirota</taxon>
        <taxon>Nitrospiria</taxon>
        <taxon>Nitrospirales</taxon>
        <taxon>Nitrospiraceae</taxon>
        <taxon>Candidatus Nitrobium</taxon>
    </lineage>
</organism>
<dbReference type="GO" id="GO:0009368">
    <property type="term" value="C:endopeptidase Clp complex"/>
    <property type="evidence" value="ECO:0007669"/>
    <property type="project" value="TreeGrafter"/>
</dbReference>
<dbReference type="GO" id="GO:0006515">
    <property type="term" value="P:protein quality control for misfolded or incompletely synthesized proteins"/>
    <property type="evidence" value="ECO:0007669"/>
    <property type="project" value="TreeGrafter"/>
</dbReference>
<evidence type="ECO:0000256" key="1">
    <source>
        <dbReference type="ARBA" id="ARBA00007039"/>
    </source>
</evidence>
<evidence type="ECO:0000256" key="2">
    <source>
        <dbReference type="ARBA" id="ARBA00022490"/>
    </source>
</evidence>
<dbReference type="GO" id="GO:0004176">
    <property type="term" value="F:ATP-dependent peptidase activity"/>
    <property type="evidence" value="ECO:0007669"/>
    <property type="project" value="InterPro"/>
</dbReference>
<dbReference type="GO" id="GO:0051117">
    <property type="term" value="F:ATPase binding"/>
    <property type="evidence" value="ECO:0007669"/>
    <property type="project" value="TreeGrafter"/>
</dbReference>
<dbReference type="EMBL" id="JAIOIV010000113">
    <property type="protein sequence ID" value="MBZ0157385.1"/>
    <property type="molecule type" value="Genomic_DNA"/>
</dbReference>
<keyword evidence="3 7" id="KW-0645">Protease</keyword>
<evidence type="ECO:0000256" key="6">
    <source>
        <dbReference type="RuleBase" id="RU003567"/>
    </source>
</evidence>
<dbReference type="InterPro" id="IPR001907">
    <property type="entry name" value="ClpP"/>
</dbReference>
<reference evidence="7" key="2">
    <citation type="submission" date="2021-08" db="EMBL/GenBank/DDBJ databases">
        <authorList>
            <person name="Dalcin Martins P."/>
        </authorList>
    </citation>
    <scope>NUCLEOTIDE SEQUENCE</scope>
    <source>
        <strain evidence="7">MAG_39</strain>
    </source>
</reference>
<comment type="caution">
    <text evidence="7">The sequence shown here is derived from an EMBL/GenBank/DDBJ whole genome shotgun (WGS) entry which is preliminary data.</text>
</comment>
<dbReference type="InterPro" id="IPR029045">
    <property type="entry name" value="ClpP/crotonase-like_dom_sf"/>
</dbReference>
<sequence length="287" mass="31765">MHYYTIRNRADGRSAEILLYGQIGTGPLSEGTGAKQFAQDLKALGNIESLTVRINSPGGSVFEGTAIYSQLRTHKARKTVYVDGIAASIASLIAMAGDKVVMPGNSMMMIHDPSALTVGTSGDMRKMAEALDKIKVAMMEAYREKTKLSTSELSHLMSEETWMTAEEAKQKGFCDEVTAPVQVTACYGKACALQYRNAPQKLHRAAFAETGGTDPRTLFDIEIDRLMCTGLSEGEAVRRVVRENPKAHEQYLSFLKSASAKDPIRWKAYQHYLSTTRNELKRRTVWI</sequence>
<protein>
    <recommendedName>
        <fullName evidence="6">ATP-dependent Clp protease proteolytic subunit</fullName>
    </recommendedName>
</protein>
<dbReference type="PANTHER" id="PTHR10381">
    <property type="entry name" value="ATP-DEPENDENT CLP PROTEASE PROTEOLYTIC SUBUNIT"/>
    <property type="match status" value="1"/>
</dbReference>
<dbReference type="Pfam" id="PF00574">
    <property type="entry name" value="CLP_protease"/>
    <property type="match status" value="1"/>
</dbReference>
<evidence type="ECO:0000313" key="8">
    <source>
        <dbReference type="Proteomes" id="UP000705867"/>
    </source>
</evidence>
<dbReference type="PRINTS" id="PR00127">
    <property type="entry name" value="CLPPROTEASEP"/>
</dbReference>
<dbReference type="AlphaFoldDB" id="A0A953JDZ1"/>
<dbReference type="NCBIfam" id="NF045542">
    <property type="entry name" value="Clp_rel_HeadMat"/>
    <property type="match status" value="1"/>
</dbReference>
<reference evidence="7" key="1">
    <citation type="journal article" date="2021" name="bioRxiv">
        <title>Unraveling nitrogen, sulfur and carbon metabolic pathways and microbial community transcriptional responses to substrate deprivation and toxicity stresses in a bioreactor mimicking anoxic brackish coastal sediment conditions.</title>
        <authorList>
            <person name="Martins P.D."/>
            <person name="Echeveste M.J."/>
            <person name="Arshad A."/>
            <person name="Kurth J."/>
            <person name="Ouboter H."/>
            <person name="Jetten M.S.M."/>
            <person name="Welte C.U."/>
        </authorList>
    </citation>
    <scope>NUCLEOTIDE SEQUENCE</scope>
    <source>
        <strain evidence="7">MAG_39</strain>
    </source>
</reference>
<evidence type="ECO:0000256" key="4">
    <source>
        <dbReference type="ARBA" id="ARBA00022801"/>
    </source>
</evidence>